<dbReference type="EMBL" id="JAKWFO010000011">
    <property type="protein sequence ID" value="KAI9633151.1"/>
    <property type="molecule type" value="Genomic_DNA"/>
</dbReference>
<dbReference type="Proteomes" id="UP001164286">
    <property type="component" value="Unassembled WGS sequence"/>
</dbReference>
<feature type="transmembrane region" description="Helical" evidence="6">
    <location>
        <begin position="134"/>
        <end position="157"/>
    </location>
</feature>
<dbReference type="InterPro" id="IPR013057">
    <property type="entry name" value="AA_transpt_TM"/>
</dbReference>
<name>A0AA38LTY0_9TREE</name>
<feature type="transmembrane region" description="Helical" evidence="6">
    <location>
        <begin position="385"/>
        <end position="411"/>
    </location>
</feature>
<feature type="transmembrane region" description="Helical" evidence="6">
    <location>
        <begin position="163"/>
        <end position="182"/>
    </location>
</feature>
<dbReference type="PANTHER" id="PTHR22950:SF683">
    <property type="entry name" value="AMINO ACID TRANSPORTER (EUROFUNG)"/>
    <property type="match status" value="1"/>
</dbReference>
<organism evidence="8 9">
    <name type="scientific">Dioszegia hungarica</name>
    <dbReference type="NCBI Taxonomy" id="4972"/>
    <lineage>
        <taxon>Eukaryota</taxon>
        <taxon>Fungi</taxon>
        <taxon>Dikarya</taxon>
        <taxon>Basidiomycota</taxon>
        <taxon>Agaricomycotina</taxon>
        <taxon>Tremellomycetes</taxon>
        <taxon>Tremellales</taxon>
        <taxon>Bulleribasidiaceae</taxon>
        <taxon>Dioszegia</taxon>
    </lineage>
</organism>
<evidence type="ECO:0000256" key="4">
    <source>
        <dbReference type="ARBA" id="ARBA00022989"/>
    </source>
</evidence>
<dbReference type="GeneID" id="77729658"/>
<feature type="transmembrane region" description="Helical" evidence="6">
    <location>
        <begin position="194"/>
        <end position="215"/>
    </location>
</feature>
<evidence type="ECO:0000313" key="9">
    <source>
        <dbReference type="Proteomes" id="UP001164286"/>
    </source>
</evidence>
<protein>
    <submittedName>
        <fullName evidence="8">Transmembrane amino acid transporter protein-domain-containing protein</fullName>
    </submittedName>
</protein>
<feature type="transmembrane region" description="Helical" evidence="6">
    <location>
        <begin position="358"/>
        <end position="379"/>
    </location>
</feature>
<feature type="transmembrane region" description="Helical" evidence="6">
    <location>
        <begin position="423"/>
        <end position="444"/>
    </location>
</feature>
<feature type="transmembrane region" description="Helical" evidence="6">
    <location>
        <begin position="243"/>
        <end position="264"/>
    </location>
</feature>
<proteinExistence type="inferred from homology"/>
<feature type="transmembrane region" description="Helical" evidence="6">
    <location>
        <begin position="276"/>
        <end position="298"/>
    </location>
</feature>
<keyword evidence="5 6" id="KW-0472">Membrane</keyword>
<evidence type="ECO:0000256" key="6">
    <source>
        <dbReference type="SAM" id="Phobius"/>
    </source>
</evidence>
<evidence type="ECO:0000256" key="1">
    <source>
        <dbReference type="ARBA" id="ARBA00004141"/>
    </source>
</evidence>
<evidence type="ECO:0000256" key="3">
    <source>
        <dbReference type="ARBA" id="ARBA00022692"/>
    </source>
</evidence>
<sequence>MSDRIYDSEKNVGDEYTLKTLDHSSPGSVHPVGEAEKQDAVFGTIHADGPDYRAVGWMGTAVLMMKTQVGLGVLSIPAALQTLGMVPGVICLMVIAIMTTWSDYVVGTFKRNHPEVYSVDDVGFLFFGRIGREVFAVAFCLFMTAVVGAGILGVSVALNAVSTHGACTAIFVVVAAVIAFGLASIETLGKISWLGWIGMISILAAILTLTVSVGVQERPALAPQVGNWNKIVYVTNNPTFSDAVSAISGLVFAFAGTPAFFGIVSEMKDPKMYTRSMLVCQGLVTVVYLAIGIVVYYFCGQYVASPALGSAGVTMKKICYGLALPGLCVTICIYTHLPAKYLFVRFLRGSPHLTSNTFKHWAVWLSCTGGCAAFSYLIASAVPVFGGLVGLIGALFGTLLSMQVMGGMWLYDNWARRHSDKSLSYRLLVAWNMAIIVVGTFLMISGTYGSIDGIIASYRSVGGSRPWTCADNSGSV</sequence>
<reference evidence="8" key="1">
    <citation type="journal article" date="2022" name="G3 (Bethesda)">
        <title>High quality genome of the basidiomycete yeast Dioszegia hungarica PDD-24b-2 isolated from cloud water.</title>
        <authorList>
            <person name="Jarrige D."/>
            <person name="Haridas S."/>
            <person name="Bleykasten-Grosshans C."/>
            <person name="Joly M."/>
            <person name="Nadalig T."/>
            <person name="Sancelme M."/>
            <person name="Vuilleumier S."/>
            <person name="Grigoriev I.V."/>
            <person name="Amato P."/>
            <person name="Bringel F."/>
        </authorList>
    </citation>
    <scope>NUCLEOTIDE SEQUENCE</scope>
    <source>
        <strain evidence="8">PDD-24b-2</strain>
    </source>
</reference>
<feature type="domain" description="Amino acid transporter transmembrane" evidence="7">
    <location>
        <begin position="56"/>
        <end position="451"/>
    </location>
</feature>
<keyword evidence="4 6" id="KW-1133">Transmembrane helix</keyword>
<comment type="caution">
    <text evidence="8">The sequence shown here is derived from an EMBL/GenBank/DDBJ whole genome shotgun (WGS) entry which is preliminary data.</text>
</comment>
<dbReference type="AlphaFoldDB" id="A0AA38LTY0"/>
<accession>A0AA38LTY0</accession>
<feature type="transmembrane region" description="Helical" evidence="6">
    <location>
        <begin position="78"/>
        <end position="101"/>
    </location>
</feature>
<comment type="similarity">
    <text evidence="2">Belongs to the amino acid/polyamine transporter 2 family.</text>
</comment>
<keyword evidence="3 6" id="KW-0812">Transmembrane</keyword>
<keyword evidence="9" id="KW-1185">Reference proteome</keyword>
<gene>
    <name evidence="8" type="ORF">MKK02DRAFT_39128</name>
</gene>
<evidence type="ECO:0000256" key="5">
    <source>
        <dbReference type="ARBA" id="ARBA00023136"/>
    </source>
</evidence>
<dbReference type="GO" id="GO:0016020">
    <property type="term" value="C:membrane"/>
    <property type="evidence" value="ECO:0007669"/>
    <property type="project" value="UniProtKB-SubCell"/>
</dbReference>
<dbReference type="GO" id="GO:0015179">
    <property type="term" value="F:L-amino acid transmembrane transporter activity"/>
    <property type="evidence" value="ECO:0007669"/>
    <property type="project" value="TreeGrafter"/>
</dbReference>
<evidence type="ECO:0000313" key="8">
    <source>
        <dbReference type="EMBL" id="KAI9633151.1"/>
    </source>
</evidence>
<comment type="subcellular location">
    <subcellularLocation>
        <location evidence="1">Membrane</location>
        <topology evidence="1">Multi-pass membrane protein</topology>
    </subcellularLocation>
</comment>
<feature type="transmembrane region" description="Helical" evidence="6">
    <location>
        <begin position="318"/>
        <end position="337"/>
    </location>
</feature>
<dbReference type="Pfam" id="PF01490">
    <property type="entry name" value="Aa_trans"/>
    <property type="match status" value="1"/>
</dbReference>
<dbReference type="FunFam" id="1.20.1740.10:FF:000039">
    <property type="entry name" value="Neutral amino acid transporter (Eurofung)"/>
    <property type="match status" value="1"/>
</dbReference>
<dbReference type="RefSeq" id="XP_052942928.1">
    <property type="nucleotide sequence ID" value="XM_053090453.1"/>
</dbReference>
<evidence type="ECO:0000259" key="7">
    <source>
        <dbReference type="Pfam" id="PF01490"/>
    </source>
</evidence>
<dbReference type="PANTHER" id="PTHR22950">
    <property type="entry name" value="AMINO ACID TRANSPORTER"/>
    <property type="match status" value="1"/>
</dbReference>
<evidence type="ECO:0000256" key="2">
    <source>
        <dbReference type="ARBA" id="ARBA00008066"/>
    </source>
</evidence>